<keyword evidence="10" id="KW-0862">Zinc</keyword>
<evidence type="ECO:0000256" key="8">
    <source>
        <dbReference type="ARBA" id="ARBA00022801"/>
    </source>
</evidence>
<dbReference type="PANTHER" id="PTHR24006">
    <property type="entry name" value="UBIQUITIN CARBOXYL-TERMINAL HYDROLASE"/>
    <property type="match status" value="1"/>
</dbReference>
<dbReference type="GO" id="GO:0008270">
    <property type="term" value="F:zinc ion binding"/>
    <property type="evidence" value="ECO:0007669"/>
    <property type="project" value="UniProtKB-KW"/>
</dbReference>
<name>A0AAQ3JQB3_9LILI</name>
<feature type="domain" description="USP" evidence="14">
    <location>
        <begin position="561"/>
        <end position="865"/>
    </location>
</feature>
<dbReference type="Pfam" id="PF00443">
    <property type="entry name" value="UCH"/>
    <property type="match status" value="1"/>
</dbReference>
<keyword evidence="7" id="KW-0833">Ubl conjugation pathway</keyword>
<dbReference type="Gene3D" id="6.10.140.2220">
    <property type="match status" value="1"/>
</dbReference>
<sequence>MPLLGGIGVSAGVLVFLLFVSVFALVARRRWRFAAARQEEVRRLALYAAGEATWAELEAYAAASAANAVAVATETSARPECIVCFSPATARCARCKAVRYCSGKCQIVHWRQGHKDECYPPLVNDKNSGEINVSGLKVVQTEQPCLLDKSLEPKEKPNTKAVDIFPERSEASESIPESTSPYHSSEDDNNDEKTPTNVSLKQRTCSFAASPLTSHSSSNIEKPDNAIAGDNPTEFDVARLRQSSFLRTTLVNCDGNPTIFSTPDLATPCLVINATFCSSDVKDKAPTHNTEADGSLSSGPSNIIATASVEHSITTRDSEITREHQVICPQRIGDGIYVGLNARTENSSAASSSEANSQLNHKQILSLNIEASGSVANGTTIKMQSLESKTSTSLAFASDQISPNGGAQCVASCKYSKVNNSSEGFIRSPDHSGAIANGFSMSTKSSTSGSFANGVSTEVRLLNTKTSRLVSLPSDQLSPVGDDHPTALNESSKVGNDLGGYVESPEVPGATSNSLSASSKRVVKQIVPHKVSKHYPSELMLFPYDLFLKLYNHKKIEFRPCGLINCGNSCYANVVLQCLEFTRPLTAYLLEGLHSKRCPKKDWCFTCELGRLVVSAKQEKSPLSPMGILSHLHNIGSNFGHGKQEDAHEFLRYTINAMQSDCLRESGAKPDGLLAEETTLIQQTFGGYLRSKIRCGKCKSKSERCERMMDLTVEIHGDISTLDQALCRFTSPEILDGENKYECDRCKSYERARKRLTIMEAPNILTIVLKRFQSGKFGKLNKVVQFPEYLNLAHYMSGDDTSPVYQLYAVVVHIDVMNASFSGHYVCYVKDTQGKWYKINDSKVKPVELEKVLSKSAYMLLYARCSPRAPSSVRKAMSRDLVQARKVRNKEAKGISVAPEEKNHLFPQKMTSESANIQSSDMFNERFRPKNDSSSDSSSLFEEGSSCGTEGTRDSTSTEDSTSMSGESDSMNPNSPLRVSEDSNGFTQSPLSPRHSAKADLNESVTRRPDAHSSGKQTDQAHLQRLKHASSGAACSKGNGIPSFLCSDKCEDCRNVTGKRRTTGTDWINPTEVKSSVLLRRSNRERTAQTFY</sequence>
<accession>A0AAQ3JQB3</accession>
<dbReference type="InterPro" id="IPR001394">
    <property type="entry name" value="Peptidase_C19_UCH"/>
</dbReference>
<keyword evidence="9" id="KW-0788">Thiol protease</keyword>
<feature type="region of interest" description="Disordered" evidence="12">
    <location>
        <begin position="157"/>
        <end position="229"/>
    </location>
</feature>
<dbReference type="InterPro" id="IPR028889">
    <property type="entry name" value="USP"/>
</dbReference>
<keyword evidence="6 11" id="KW-0863">Zinc-finger</keyword>
<dbReference type="PROSITE" id="PS50865">
    <property type="entry name" value="ZF_MYND_2"/>
    <property type="match status" value="1"/>
</dbReference>
<dbReference type="SUPFAM" id="SSF144232">
    <property type="entry name" value="HIT/MYND zinc finger-like"/>
    <property type="match status" value="1"/>
</dbReference>
<proteinExistence type="inferred from homology"/>
<feature type="transmembrane region" description="Helical" evidence="13">
    <location>
        <begin position="6"/>
        <end position="27"/>
    </location>
</feature>
<evidence type="ECO:0000256" key="4">
    <source>
        <dbReference type="ARBA" id="ARBA00022670"/>
    </source>
</evidence>
<dbReference type="Pfam" id="PF01753">
    <property type="entry name" value="zf-MYND"/>
    <property type="match status" value="1"/>
</dbReference>
<keyword evidence="5" id="KW-0479">Metal-binding</keyword>
<dbReference type="PROSITE" id="PS50235">
    <property type="entry name" value="USP_3"/>
    <property type="match status" value="1"/>
</dbReference>
<feature type="compositionally biased region" description="Basic and acidic residues" evidence="12">
    <location>
        <begin position="997"/>
        <end position="1013"/>
    </location>
</feature>
<evidence type="ECO:0000256" key="13">
    <source>
        <dbReference type="SAM" id="Phobius"/>
    </source>
</evidence>
<feature type="compositionally biased region" description="Polar residues" evidence="12">
    <location>
        <begin position="195"/>
        <end position="220"/>
    </location>
</feature>
<dbReference type="PANTHER" id="PTHR24006:SF874">
    <property type="entry name" value="UBIQUITIN CARBOXYL-TERMINAL HYDROLASE 16"/>
    <property type="match status" value="1"/>
</dbReference>
<keyword evidence="13" id="KW-0472">Membrane</keyword>
<feature type="compositionally biased region" description="Basic and acidic residues" evidence="12">
    <location>
        <begin position="889"/>
        <end position="904"/>
    </location>
</feature>
<dbReference type="GO" id="GO:0004843">
    <property type="term" value="F:cysteine-type deubiquitinase activity"/>
    <property type="evidence" value="ECO:0007669"/>
    <property type="project" value="UniProtKB-EC"/>
</dbReference>
<evidence type="ECO:0000256" key="9">
    <source>
        <dbReference type="ARBA" id="ARBA00022807"/>
    </source>
</evidence>
<feature type="compositionally biased region" description="Polar residues" evidence="12">
    <location>
        <begin position="971"/>
        <end position="991"/>
    </location>
</feature>
<gene>
    <name evidence="16" type="ORF">Cni_G03026</name>
</gene>
<evidence type="ECO:0000259" key="14">
    <source>
        <dbReference type="PROSITE" id="PS50235"/>
    </source>
</evidence>
<dbReference type="FunFam" id="3.90.70.10:FF:000026">
    <property type="entry name" value="Ubiquitin carboxyl-terminal hydrolase 15"/>
    <property type="match status" value="1"/>
</dbReference>
<evidence type="ECO:0000256" key="10">
    <source>
        <dbReference type="ARBA" id="ARBA00022833"/>
    </source>
</evidence>
<evidence type="ECO:0000256" key="5">
    <source>
        <dbReference type="ARBA" id="ARBA00022723"/>
    </source>
</evidence>
<feature type="region of interest" description="Disordered" evidence="12">
    <location>
        <begin position="888"/>
        <end position="1025"/>
    </location>
</feature>
<dbReference type="SUPFAM" id="SSF54001">
    <property type="entry name" value="Cysteine proteinases"/>
    <property type="match status" value="1"/>
</dbReference>
<keyword evidence="13" id="KW-1133">Transmembrane helix</keyword>
<dbReference type="InterPro" id="IPR002893">
    <property type="entry name" value="Znf_MYND"/>
</dbReference>
<reference evidence="16 17" key="1">
    <citation type="submission" date="2023-10" db="EMBL/GenBank/DDBJ databases">
        <title>Chromosome-scale genome assembly provides insights into flower coloration mechanisms of Canna indica.</title>
        <authorList>
            <person name="Li C."/>
        </authorList>
    </citation>
    <scope>NUCLEOTIDE SEQUENCE [LARGE SCALE GENOMIC DNA]</scope>
    <source>
        <tissue evidence="16">Flower</tissue>
    </source>
</reference>
<feature type="compositionally biased region" description="Polar residues" evidence="12">
    <location>
        <begin position="909"/>
        <end position="922"/>
    </location>
</feature>
<evidence type="ECO:0000313" key="16">
    <source>
        <dbReference type="EMBL" id="WOK94324.1"/>
    </source>
</evidence>
<evidence type="ECO:0000313" key="17">
    <source>
        <dbReference type="Proteomes" id="UP001327560"/>
    </source>
</evidence>
<dbReference type="InterPro" id="IPR038765">
    <property type="entry name" value="Papain-like_cys_pep_sf"/>
</dbReference>
<evidence type="ECO:0000256" key="7">
    <source>
        <dbReference type="ARBA" id="ARBA00022786"/>
    </source>
</evidence>
<keyword evidence="17" id="KW-1185">Reference proteome</keyword>
<organism evidence="16 17">
    <name type="scientific">Canna indica</name>
    <name type="common">Indian-shot</name>
    <dbReference type="NCBI Taxonomy" id="4628"/>
    <lineage>
        <taxon>Eukaryota</taxon>
        <taxon>Viridiplantae</taxon>
        <taxon>Streptophyta</taxon>
        <taxon>Embryophyta</taxon>
        <taxon>Tracheophyta</taxon>
        <taxon>Spermatophyta</taxon>
        <taxon>Magnoliopsida</taxon>
        <taxon>Liliopsida</taxon>
        <taxon>Zingiberales</taxon>
        <taxon>Cannaceae</taxon>
        <taxon>Canna</taxon>
    </lineage>
</organism>
<dbReference type="FunFam" id="6.10.140.2220:FF:000006">
    <property type="entry name" value="Ubiquitin carboxyl-terminal hydrolase 15"/>
    <property type="match status" value="1"/>
</dbReference>
<evidence type="ECO:0000256" key="2">
    <source>
        <dbReference type="ARBA" id="ARBA00009085"/>
    </source>
</evidence>
<comment type="similarity">
    <text evidence="2">Belongs to the peptidase C19 family.</text>
</comment>
<dbReference type="PROSITE" id="PS00972">
    <property type="entry name" value="USP_1"/>
    <property type="match status" value="1"/>
</dbReference>
<evidence type="ECO:0000256" key="3">
    <source>
        <dbReference type="ARBA" id="ARBA00012759"/>
    </source>
</evidence>
<evidence type="ECO:0000256" key="11">
    <source>
        <dbReference type="PROSITE-ProRule" id="PRU00134"/>
    </source>
</evidence>
<dbReference type="GO" id="GO:0006508">
    <property type="term" value="P:proteolysis"/>
    <property type="evidence" value="ECO:0007669"/>
    <property type="project" value="UniProtKB-KW"/>
</dbReference>
<dbReference type="GO" id="GO:0016579">
    <property type="term" value="P:protein deubiquitination"/>
    <property type="evidence" value="ECO:0007669"/>
    <property type="project" value="InterPro"/>
</dbReference>
<protein>
    <recommendedName>
        <fullName evidence="3">ubiquitinyl hydrolase 1</fullName>
        <ecNumber evidence="3">3.4.19.12</ecNumber>
    </recommendedName>
</protein>
<feature type="compositionally biased region" description="Basic and acidic residues" evidence="12">
    <location>
        <begin position="923"/>
        <end position="933"/>
    </location>
</feature>
<dbReference type="EC" id="3.4.19.12" evidence="3"/>
<feature type="domain" description="MYND-type" evidence="15">
    <location>
        <begin position="81"/>
        <end position="118"/>
    </location>
</feature>
<dbReference type="Gene3D" id="3.90.70.10">
    <property type="entry name" value="Cysteine proteinases"/>
    <property type="match status" value="1"/>
</dbReference>
<evidence type="ECO:0000256" key="1">
    <source>
        <dbReference type="ARBA" id="ARBA00000707"/>
    </source>
</evidence>
<feature type="compositionally biased region" description="Low complexity" evidence="12">
    <location>
        <begin position="948"/>
        <end position="970"/>
    </location>
</feature>
<evidence type="ECO:0000256" key="12">
    <source>
        <dbReference type="SAM" id="MobiDB-lite"/>
    </source>
</evidence>
<comment type="catalytic activity">
    <reaction evidence="1">
        <text>Thiol-dependent hydrolysis of ester, thioester, amide, peptide and isopeptide bonds formed by the C-terminal Gly of ubiquitin (a 76-residue protein attached to proteins as an intracellular targeting signal).</text>
        <dbReference type="EC" id="3.4.19.12"/>
    </reaction>
</comment>
<dbReference type="PROSITE" id="PS01360">
    <property type="entry name" value="ZF_MYND_1"/>
    <property type="match status" value="1"/>
</dbReference>
<dbReference type="InterPro" id="IPR018200">
    <property type="entry name" value="USP_CS"/>
</dbReference>
<dbReference type="GO" id="GO:0005634">
    <property type="term" value="C:nucleus"/>
    <property type="evidence" value="ECO:0007669"/>
    <property type="project" value="TreeGrafter"/>
</dbReference>
<evidence type="ECO:0000259" key="15">
    <source>
        <dbReference type="PROSITE" id="PS50865"/>
    </source>
</evidence>
<dbReference type="AlphaFoldDB" id="A0AAQ3JQB3"/>
<evidence type="ECO:0000256" key="6">
    <source>
        <dbReference type="ARBA" id="ARBA00022771"/>
    </source>
</evidence>
<keyword evidence="4" id="KW-0645">Protease</keyword>
<dbReference type="CDD" id="cd02661">
    <property type="entry name" value="Peptidase_C19E"/>
    <property type="match status" value="1"/>
</dbReference>
<dbReference type="EMBL" id="CP136890">
    <property type="protein sequence ID" value="WOK94324.1"/>
    <property type="molecule type" value="Genomic_DNA"/>
</dbReference>
<dbReference type="InterPro" id="IPR050164">
    <property type="entry name" value="Peptidase_C19"/>
</dbReference>
<dbReference type="GO" id="GO:0005829">
    <property type="term" value="C:cytosol"/>
    <property type="evidence" value="ECO:0007669"/>
    <property type="project" value="TreeGrafter"/>
</dbReference>
<keyword evidence="13" id="KW-0812">Transmembrane</keyword>
<dbReference type="Proteomes" id="UP001327560">
    <property type="component" value="Chromosome 1"/>
</dbReference>
<keyword evidence="8 16" id="KW-0378">Hydrolase</keyword>